<accession>A0A4S2LW30</accession>
<keyword evidence="2" id="KW-0963">Cytoplasm</keyword>
<dbReference type="PROSITE" id="PS50104">
    <property type="entry name" value="TIR"/>
    <property type="match status" value="1"/>
</dbReference>
<dbReference type="SMART" id="SM00454">
    <property type="entry name" value="SAM"/>
    <property type="match status" value="2"/>
</dbReference>
<dbReference type="GO" id="GO:0030425">
    <property type="term" value="C:dendrite"/>
    <property type="evidence" value="ECO:0007669"/>
    <property type="project" value="TreeGrafter"/>
</dbReference>
<dbReference type="Pfam" id="PF13676">
    <property type="entry name" value="TIR_2"/>
    <property type="match status" value="1"/>
</dbReference>
<feature type="region of interest" description="Disordered" evidence="5">
    <location>
        <begin position="192"/>
        <end position="231"/>
    </location>
</feature>
<dbReference type="PROSITE" id="PS50105">
    <property type="entry name" value="SAM_DOMAIN"/>
    <property type="match status" value="1"/>
</dbReference>
<dbReference type="STRING" id="147828.A0A4S2LW30"/>
<gene>
    <name evidence="8" type="ORF">CRM22_004474</name>
</gene>
<dbReference type="Gene3D" id="1.10.150.50">
    <property type="entry name" value="Transcription Factor, Ets-1"/>
    <property type="match status" value="2"/>
</dbReference>
<dbReference type="GO" id="GO:0003953">
    <property type="term" value="F:NAD+ nucleosidase activity"/>
    <property type="evidence" value="ECO:0007669"/>
    <property type="project" value="InterPro"/>
</dbReference>
<dbReference type="InterPro" id="IPR039184">
    <property type="entry name" value="SARM1"/>
</dbReference>
<sequence>MGEASPKTEKLDVNSLLPDVDDEEASWKRSKSDASFFLAGAASKGSSASGHTDNISEHSAVYWNIAEAVEESSTLSTSRKFPPFGSRDRSHKPLSGADKYDEVDMIKKPGHPFPLGVGRLKNVQEGLSEFCSSDATFARQSFPALSTQTSHALNPDISHRPRVDEWSGTTTSLYRYRDKQINRQTDYSFYSKGASARRSSEESQEDAESVHTPPVAALGDAPKDTPLSPTTSTDLKKYLMVPLATLRYIQSAISKPGGLLEKAGKEKALKALNTCDEILCLADTKVSKDEAEPLFREICSAVLGALQGFLNNESGMSDESWTACPKQDIVGRNQTEATPPLTPNTIEETQLQAQRILLVPRAQLHRSALPDQRSTSQMLCGTNRHLTFRFTQILNRILRIADVTDLSKEDVNEPVQLLHVRNVSEGQSEMVHSTNVSEPSCPARTFRQHGIYSSLLAGSRKSRSDDTLYAEFLAALEPLLQKMKELNLGRSGTLSELISELTFACRSKAVPTLRHAALNLVNLTVFGDVGAELEVIVIWLSTLALHLDVVVQYFALLSTAFLLTKPELTTAVLNSGIVDRIRPFVRIHSPAEFAQNNLIHAFLCVCRAQTSNVPTQCFHCYTKATRGWLQRLLPALSSPYAEVRILAAFHFSANASLNPAYPAAAVTATESELPLETGPNDAVMNEAFNKLYQIACSIDPLESELGFATLKLYGKELPHRLTPHVPSWAASDVCFWLDRVGFKELSDLFIQMNIDGDVLLSLDDFHLQHGLNISNSITRLKFLQSLARLKLEADYSSIDHTNLAEWLLWAATLIPKCKRKKDTWSSKVSSSDQLELTFSSGKSHALRIEPSRNLRQYTHNLIAAGVDRMHLAQLTNDTLLNDCHITNGLHRAQILVGVQILQSGGVDSENAPTPDCSDRREISNRELDVFISYRRSTGDRLASLVRAHLLARNYTVFLDVLSMPAGKFTESIRAAIYNSNNYILVLTSGCLDRCRNDNKCQDWVHREIVWAMECNCNIIPVFDGNFEWPNPEELPEDMRQIQTYHGITWRHDYQDAWVNELERLMKVQRSFRRRSDSTEILSHRTAQ</sequence>
<proteinExistence type="predicted"/>
<name>A0A4S2LW30_OPIFE</name>
<dbReference type="SMART" id="SM00255">
    <property type="entry name" value="TIR"/>
    <property type="match status" value="1"/>
</dbReference>
<dbReference type="InterPro" id="IPR035897">
    <property type="entry name" value="Toll_tir_struct_dom_sf"/>
</dbReference>
<organism evidence="8 9">
    <name type="scientific">Opisthorchis felineus</name>
    <dbReference type="NCBI Taxonomy" id="147828"/>
    <lineage>
        <taxon>Eukaryota</taxon>
        <taxon>Metazoa</taxon>
        <taxon>Spiralia</taxon>
        <taxon>Lophotrochozoa</taxon>
        <taxon>Platyhelminthes</taxon>
        <taxon>Trematoda</taxon>
        <taxon>Digenea</taxon>
        <taxon>Opisthorchiida</taxon>
        <taxon>Opisthorchiata</taxon>
        <taxon>Opisthorchiidae</taxon>
        <taxon>Opisthorchis</taxon>
    </lineage>
</organism>
<dbReference type="GO" id="GO:0035591">
    <property type="term" value="F:signaling adaptor activity"/>
    <property type="evidence" value="ECO:0007669"/>
    <property type="project" value="InterPro"/>
</dbReference>
<feature type="region of interest" description="Disordered" evidence="5">
    <location>
        <begin position="74"/>
        <end position="101"/>
    </location>
</feature>
<keyword evidence="9" id="KW-1185">Reference proteome</keyword>
<dbReference type="GO" id="GO:0034128">
    <property type="term" value="P:negative regulation of MyD88-independent toll-like receptor signaling pathway"/>
    <property type="evidence" value="ECO:0007669"/>
    <property type="project" value="InterPro"/>
</dbReference>
<dbReference type="GO" id="GO:0048678">
    <property type="term" value="P:response to axon injury"/>
    <property type="evidence" value="ECO:0007669"/>
    <property type="project" value="InterPro"/>
</dbReference>
<feature type="region of interest" description="Disordered" evidence="5">
    <location>
        <begin position="1"/>
        <end position="26"/>
    </location>
</feature>
<protein>
    <submittedName>
        <fullName evidence="8">Uncharacterized protein</fullName>
    </submittedName>
</protein>
<feature type="domain" description="TIR" evidence="6">
    <location>
        <begin position="925"/>
        <end position="1075"/>
    </location>
</feature>
<dbReference type="InterPro" id="IPR001660">
    <property type="entry name" value="SAM"/>
</dbReference>
<dbReference type="Gene3D" id="3.40.50.10140">
    <property type="entry name" value="Toll/interleukin-1 receptor homology (TIR) domain"/>
    <property type="match status" value="1"/>
</dbReference>
<dbReference type="GO" id="GO:0005737">
    <property type="term" value="C:cytoplasm"/>
    <property type="evidence" value="ECO:0007669"/>
    <property type="project" value="UniProtKB-SubCell"/>
</dbReference>
<reference evidence="8 9" key="1">
    <citation type="journal article" date="2019" name="BMC Genomics">
        <title>New insights from Opisthorchis felineus genome: update on genomics of the epidemiologically important liver flukes.</title>
        <authorList>
            <person name="Ershov N.I."/>
            <person name="Mordvinov V.A."/>
            <person name="Prokhortchouk E.B."/>
            <person name="Pakharukova M.Y."/>
            <person name="Gunbin K.V."/>
            <person name="Ustyantsev K."/>
            <person name="Genaev M.A."/>
            <person name="Blinov A.G."/>
            <person name="Mazur A."/>
            <person name="Boulygina E."/>
            <person name="Tsygankova S."/>
            <person name="Khrameeva E."/>
            <person name="Chekanov N."/>
            <person name="Fan G."/>
            <person name="Xiao A."/>
            <person name="Zhang H."/>
            <person name="Xu X."/>
            <person name="Yang H."/>
            <person name="Solovyev V."/>
            <person name="Lee S.M."/>
            <person name="Liu X."/>
            <person name="Afonnikov D.A."/>
            <person name="Skryabin K.G."/>
        </authorList>
    </citation>
    <scope>NUCLEOTIDE SEQUENCE [LARGE SCALE GENOMIC DNA]</scope>
    <source>
        <strain evidence="8">AK-0245</strain>
        <tissue evidence="8">Whole organism</tissue>
    </source>
</reference>
<dbReference type="OrthoDB" id="202764at2759"/>
<dbReference type="AlphaFoldDB" id="A0A4S2LW30"/>
<evidence type="ECO:0000256" key="2">
    <source>
        <dbReference type="ARBA" id="ARBA00022490"/>
    </source>
</evidence>
<evidence type="ECO:0000313" key="9">
    <source>
        <dbReference type="Proteomes" id="UP000308267"/>
    </source>
</evidence>
<evidence type="ECO:0000259" key="6">
    <source>
        <dbReference type="PROSITE" id="PS50104"/>
    </source>
</evidence>
<dbReference type="EMBL" id="SJOL01006386">
    <property type="protein sequence ID" value="TGZ68061.1"/>
    <property type="molecule type" value="Genomic_DNA"/>
</dbReference>
<evidence type="ECO:0000256" key="1">
    <source>
        <dbReference type="ARBA" id="ARBA00004496"/>
    </source>
</evidence>
<keyword evidence="4" id="KW-0378">Hydrolase</keyword>
<dbReference type="Proteomes" id="UP000308267">
    <property type="component" value="Unassembled WGS sequence"/>
</dbReference>
<feature type="domain" description="SAM" evidence="7">
    <location>
        <begin position="728"/>
        <end position="792"/>
    </location>
</feature>
<dbReference type="PANTHER" id="PTHR22998:SF1">
    <property type="entry name" value="NAD(+) HYDROLASE SARM1"/>
    <property type="match status" value="1"/>
</dbReference>
<evidence type="ECO:0000256" key="4">
    <source>
        <dbReference type="ARBA" id="ARBA00022801"/>
    </source>
</evidence>
<evidence type="ECO:0000256" key="5">
    <source>
        <dbReference type="SAM" id="MobiDB-lite"/>
    </source>
</evidence>
<dbReference type="PANTHER" id="PTHR22998">
    <property type="entry name" value="SARM1"/>
    <property type="match status" value="1"/>
</dbReference>
<dbReference type="InterPro" id="IPR013761">
    <property type="entry name" value="SAM/pointed_sf"/>
</dbReference>
<dbReference type="SUPFAM" id="SSF47769">
    <property type="entry name" value="SAM/Pointed domain"/>
    <property type="match status" value="2"/>
</dbReference>
<dbReference type="EMBL" id="SJOL01006386">
    <property type="protein sequence ID" value="TGZ68060.1"/>
    <property type="molecule type" value="Genomic_DNA"/>
</dbReference>
<dbReference type="InterPro" id="IPR000157">
    <property type="entry name" value="TIR_dom"/>
</dbReference>
<dbReference type="GO" id="GO:0007165">
    <property type="term" value="P:signal transduction"/>
    <property type="evidence" value="ECO:0007669"/>
    <property type="project" value="InterPro"/>
</dbReference>
<evidence type="ECO:0000313" key="8">
    <source>
        <dbReference type="EMBL" id="TGZ68060.1"/>
    </source>
</evidence>
<feature type="compositionally biased region" description="Basic and acidic residues" evidence="5">
    <location>
        <begin position="1"/>
        <end position="12"/>
    </location>
</feature>
<dbReference type="SUPFAM" id="SSF52200">
    <property type="entry name" value="Toll/Interleukin receptor TIR domain"/>
    <property type="match status" value="1"/>
</dbReference>
<comment type="subcellular location">
    <subcellularLocation>
        <location evidence="1">Cytoplasm</location>
    </subcellularLocation>
</comment>
<evidence type="ECO:0000256" key="3">
    <source>
        <dbReference type="ARBA" id="ARBA00022737"/>
    </source>
</evidence>
<dbReference type="Pfam" id="PF07647">
    <property type="entry name" value="SAM_2"/>
    <property type="match status" value="2"/>
</dbReference>
<evidence type="ECO:0000259" key="7">
    <source>
        <dbReference type="PROSITE" id="PS50105"/>
    </source>
</evidence>
<keyword evidence="3" id="KW-0677">Repeat</keyword>
<comment type="caution">
    <text evidence="8">The sequence shown here is derived from an EMBL/GenBank/DDBJ whole genome shotgun (WGS) entry which is preliminary data.</text>
</comment>